<reference evidence="1" key="2">
    <citation type="submission" date="2022-01" db="EMBL/GenBank/DDBJ databases">
        <authorList>
            <person name="Yamashiro T."/>
            <person name="Shiraishi A."/>
            <person name="Satake H."/>
            <person name="Nakayama K."/>
        </authorList>
    </citation>
    <scope>NUCLEOTIDE SEQUENCE</scope>
</reference>
<gene>
    <name evidence="1" type="ORF">Tco_0624741</name>
</gene>
<organism evidence="1 2">
    <name type="scientific">Tanacetum coccineum</name>
    <dbReference type="NCBI Taxonomy" id="301880"/>
    <lineage>
        <taxon>Eukaryota</taxon>
        <taxon>Viridiplantae</taxon>
        <taxon>Streptophyta</taxon>
        <taxon>Embryophyta</taxon>
        <taxon>Tracheophyta</taxon>
        <taxon>Spermatophyta</taxon>
        <taxon>Magnoliopsida</taxon>
        <taxon>eudicotyledons</taxon>
        <taxon>Gunneridae</taxon>
        <taxon>Pentapetalae</taxon>
        <taxon>asterids</taxon>
        <taxon>campanulids</taxon>
        <taxon>Asterales</taxon>
        <taxon>Asteraceae</taxon>
        <taxon>Asteroideae</taxon>
        <taxon>Anthemideae</taxon>
        <taxon>Anthemidinae</taxon>
        <taxon>Tanacetum</taxon>
    </lineage>
</organism>
<reference evidence="1" key="1">
    <citation type="journal article" date="2022" name="Int. J. Mol. Sci.">
        <title>Draft Genome of Tanacetum Coccineum: Genomic Comparison of Closely Related Tanacetum-Family Plants.</title>
        <authorList>
            <person name="Yamashiro T."/>
            <person name="Shiraishi A."/>
            <person name="Nakayama K."/>
            <person name="Satake H."/>
        </authorList>
    </citation>
    <scope>NUCLEOTIDE SEQUENCE</scope>
</reference>
<comment type="caution">
    <text evidence="1">The sequence shown here is derived from an EMBL/GenBank/DDBJ whole genome shotgun (WGS) entry which is preliminary data.</text>
</comment>
<keyword evidence="2" id="KW-1185">Reference proteome</keyword>
<sequence>MEATRSHTDYQSDCKTSYFNPADMILVNEIRIYFLMTGFTLMGKEKAGLERNEMKAKNNLVDGTATRTN</sequence>
<evidence type="ECO:0000313" key="2">
    <source>
        <dbReference type="Proteomes" id="UP001151760"/>
    </source>
</evidence>
<dbReference type="EMBL" id="BQNB010008581">
    <property type="protein sequence ID" value="GJS51379.1"/>
    <property type="molecule type" value="Genomic_DNA"/>
</dbReference>
<name>A0ABQ4WEU3_9ASTR</name>
<proteinExistence type="predicted"/>
<dbReference type="Proteomes" id="UP001151760">
    <property type="component" value="Unassembled WGS sequence"/>
</dbReference>
<evidence type="ECO:0000313" key="1">
    <source>
        <dbReference type="EMBL" id="GJS51379.1"/>
    </source>
</evidence>
<accession>A0ABQ4WEU3</accession>
<protein>
    <submittedName>
        <fullName evidence="1">Uncharacterized protein</fullName>
    </submittedName>
</protein>